<dbReference type="RefSeq" id="WP_099286270.1">
    <property type="nucleotide sequence ID" value="NZ_BEWP01000004.1"/>
</dbReference>
<organism evidence="3 4">
    <name type="scientific">Gluconobacter kondonii</name>
    <dbReference type="NCBI Taxonomy" id="941463"/>
    <lineage>
        <taxon>Bacteria</taxon>
        <taxon>Pseudomonadati</taxon>
        <taxon>Pseudomonadota</taxon>
        <taxon>Alphaproteobacteria</taxon>
        <taxon>Acetobacterales</taxon>
        <taxon>Acetobacteraceae</taxon>
        <taxon>Gluconobacter</taxon>
    </lineage>
</organism>
<dbReference type="NCBIfam" id="TIGR02964">
    <property type="entry name" value="xanthine_xdhC"/>
    <property type="match status" value="1"/>
</dbReference>
<dbReference type="Pfam" id="PF02625">
    <property type="entry name" value="XdhC_CoxI"/>
    <property type="match status" value="1"/>
</dbReference>
<protein>
    <submittedName>
        <fullName evidence="3">Xanthine dehydrogenase accessory protein XdhC</fullName>
    </submittedName>
</protein>
<evidence type="ECO:0000313" key="4">
    <source>
        <dbReference type="Proteomes" id="UP001156629"/>
    </source>
</evidence>
<keyword evidence="4" id="KW-1185">Reference proteome</keyword>
<evidence type="ECO:0000313" key="3">
    <source>
        <dbReference type="EMBL" id="GLQ65119.1"/>
    </source>
</evidence>
<accession>A0ABQ5WPA1</accession>
<dbReference type="InterPro" id="IPR027051">
    <property type="entry name" value="XdhC_Rossmann_dom"/>
</dbReference>
<dbReference type="InterPro" id="IPR052698">
    <property type="entry name" value="MoCofactor_Util/Proc"/>
</dbReference>
<comment type="caution">
    <text evidence="3">The sequence shown here is derived from an EMBL/GenBank/DDBJ whole genome shotgun (WGS) entry which is preliminary data.</text>
</comment>
<reference evidence="4" key="1">
    <citation type="journal article" date="2019" name="Int. J. Syst. Evol. Microbiol.">
        <title>The Global Catalogue of Microorganisms (GCM) 10K type strain sequencing project: providing services to taxonomists for standard genome sequencing and annotation.</title>
        <authorList>
            <consortium name="The Broad Institute Genomics Platform"/>
            <consortium name="The Broad Institute Genome Sequencing Center for Infectious Disease"/>
            <person name="Wu L."/>
            <person name="Ma J."/>
        </authorList>
    </citation>
    <scope>NUCLEOTIDE SEQUENCE [LARGE SCALE GENOMIC DNA]</scope>
    <source>
        <strain evidence="4">NBRC 3266</strain>
    </source>
</reference>
<dbReference type="InterPro" id="IPR036291">
    <property type="entry name" value="NAD(P)-bd_dom_sf"/>
</dbReference>
<dbReference type="InterPro" id="IPR003777">
    <property type="entry name" value="XdhC_CoxI"/>
</dbReference>
<dbReference type="Gene3D" id="3.40.50.720">
    <property type="entry name" value="NAD(P)-binding Rossmann-like Domain"/>
    <property type="match status" value="1"/>
</dbReference>
<dbReference type="SUPFAM" id="SSF51735">
    <property type="entry name" value="NAD(P)-binding Rossmann-fold domains"/>
    <property type="match status" value="1"/>
</dbReference>
<dbReference type="Proteomes" id="UP001156629">
    <property type="component" value="Unassembled WGS sequence"/>
</dbReference>
<gene>
    <name evidence="3" type="primary">xdhC</name>
    <name evidence="3" type="ORF">GCM10007870_07030</name>
</gene>
<dbReference type="EMBL" id="BSNV01000002">
    <property type="protein sequence ID" value="GLQ65119.1"/>
    <property type="molecule type" value="Genomic_DNA"/>
</dbReference>
<proteinExistence type="predicted"/>
<name>A0ABQ5WPA1_9PROT</name>
<feature type="domain" description="XdhC Rossmann" evidence="2">
    <location>
        <begin position="115"/>
        <end position="256"/>
    </location>
</feature>
<dbReference type="Pfam" id="PF13478">
    <property type="entry name" value="XdhC_C"/>
    <property type="match status" value="1"/>
</dbReference>
<evidence type="ECO:0000259" key="1">
    <source>
        <dbReference type="Pfam" id="PF02625"/>
    </source>
</evidence>
<feature type="domain" description="XdhC- CoxI" evidence="1">
    <location>
        <begin position="8"/>
        <end position="72"/>
    </location>
</feature>
<sequence>MLADVLRWRAEGQEMVRLTVIRAKGSTPREEGAFMLLTRTEQSGTIGGGRLEWDCMAEARALLASGGGAVERHIPLGPAINQCCGGAVTIRMERMGDADALEAELRADREKMPQLLLFGAGHVGRALARSLALLPLRLVWVDAREEEFGIVPPGVEALVTEQWEPLVQAAPAGSGVLVLTQSHTLDALITAAALERGDLRYVGMIGSWTKRKRFESAFRQIDIPQERIDRLVCPIGDFGVRDKRPEVIATFVTAEVAARMLCAADSLQVSESVVSDTNNVTSPRDPVVRLCGTRAEFQHFSGITES</sequence>
<dbReference type="PANTHER" id="PTHR30388:SF6">
    <property type="entry name" value="XANTHINE DEHYDROGENASE SUBUNIT A-RELATED"/>
    <property type="match status" value="1"/>
</dbReference>
<dbReference type="PANTHER" id="PTHR30388">
    <property type="entry name" value="ALDEHYDE OXIDOREDUCTASE MOLYBDENUM COFACTOR ASSEMBLY PROTEIN"/>
    <property type="match status" value="1"/>
</dbReference>
<dbReference type="GeneID" id="76194393"/>
<evidence type="ECO:0000259" key="2">
    <source>
        <dbReference type="Pfam" id="PF13478"/>
    </source>
</evidence>
<dbReference type="InterPro" id="IPR014308">
    <property type="entry name" value="Xanthine_DH_XdhC"/>
</dbReference>